<dbReference type="EMBL" id="JBHSBH010000008">
    <property type="protein sequence ID" value="MFC3996973.1"/>
    <property type="molecule type" value="Genomic_DNA"/>
</dbReference>
<protein>
    <submittedName>
        <fullName evidence="3">DUF6493 family protein</fullName>
    </submittedName>
</protein>
<evidence type="ECO:0000256" key="1">
    <source>
        <dbReference type="SAM" id="MobiDB-lite"/>
    </source>
</evidence>
<dbReference type="Pfam" id="PF25148">
    <property type="entry name" value="DUF7824"/>
    <property type="match status" value="1"/>
</dbReference>
<organism evidence="3 4">
    <name type="scientific">Nocardiopsis sediminis</name>
    <dbReference type="NCBI Taxonomy" id="1778267"/>
    <lineage>
        <taxon>Bacteria</taxon>
        <taxon>Bacillati</taxon>
        <taxon>Actinomycetota</taxon>
        <taxon>Actinomycetes</taxon>
        <taxon>Streptosporangiales</taxon>
        <taxon>Nocardiopsidaceae</taxon>
        <taxon>Nocardiopsis</taxon>
    </lineage>
</organism>
<accession>A0ABV8FPK6</accession>
<proteinExistence type="predicted"/>
<sequence length="889" mass="95094">MNDDPTYDIPDEATTAGMRALLHAVREGHGQAVPALLAPLPDAERRRCLPVLKTWRRAARDNWDVGHRAMRAALLYAGAGCSTGAAAAAQWIAGADPRWVGNRDDALVVSVIAHRGPEWLAQVVRRLAERRTVAQDEYPLIAAMARTAGCELPTTDGIVLGWERQVWGRGRRPVEDSLRDDPLLTAMVPRLFEVPEGGSGLVDSWPGEPSAWATALAALTADGLLDRGMMVDGCLSRLLRETRPGLVRGFLVLLDELCPTEDEHARHLLTWVGMLPHAHPQTAARAQQALAALDEAGRLADEHLVEASRAALVRPEKKIVRAQLALLDAAMKRDRSRTNALLPVAAEAFGQEEHSLQERALALAVRHRRHADPAVLAELAASAGPLAADLRRRAEEAFGTAPPGATAEAAGVPVPAESPLPPAPVPERLAPPPLTAAELAEDVAVVLHSGGTPAQEERVLNGLVVHARADLAGLRAALEPVAARQNRLRGSGAHAMDGLWSVVYAVVHGFAQRDPDVVRSWTEEDQCPHSALHSVPFARWAEIALRILDDPLPFLLATPTWSTGAIDPADLVERLAAYERSGIEPGPADFRQALLRLDREASPETRTAAERLTSPAGKRLAEWLASGGLPDPVATRGVEPLRLRSPRPGVLVRTEAFPGHEAWPEPFRSLLAEHDPIAHPCRCERGGACTALALAVLPQHREIIAGRMLVSFSIGAEFDHIEEYAPVLPALAESGGPAGPATHLLVAYGLGGRRFESQMYAVDALLTLAARGQLDAARLGADLADLTALRRLKTQRWVAALREASRASAHVLVWSVLSGSLAVMLRGEPPHGTSAVLTLAADCAELCGAQAQGAEIPGIAELASRAGSSQLIKQARRIRDMTAPAVTTR</sequence>
<feature type="compositionally biased region" description="Pro residues" evidence="1">
    <location>
        <begin position="416"/>
        <end position="426"/>
    </location>
</feature>
<feature type="region of interest" description="Disordered" evidence="1">
    <location>
        <begin position="397"/>
        <end position="426"/>
    </location>
</feature>
<name>A0ABV8FPK6_9ACTN</name>
<evidence type="ECO:0000313" key="4">
    <source>
        <dbReference type="Proteomes" id="UP001595847"/>
    </source>
</evidence>
<dbReference type="Proteomes" id="UP001595847">
    <property type="component" value="Unassembled WGS sequence"/>
</dbReference>
<evidence type="ECO:0000313" key="3">
    <source>
        <dbReference type="EMBL" id="MFC3996973.1"/>
    </source>
</evidence>
<dbReference type="InterPro" id="IPR056726">
    <property type="entry name" value="DUF7824"/>
</dbReference>
<keyword evidence="4" id="KW-1185">Reference proteome</keyword>
<feature type="domain" description="DUF7824" evidence="2">
    <location>
        <begin position="476"/>
        <end position="622"/>
    </location>
</feature>
<comment type="caution">
    <text evidence="3">The sequence shown here is derived from an EMBL/GenBank/DDBJ whole genome shotgun (WGS) entry which is preliminary data.</text>
</comment>
<evidence type="ECO:0000259" key="2">
    <source>
        <dbReference type="Pfam" id="PF25148"/>
    </source>
</evidence>
<dbReference type="RefSeq" id="WP_378533507.1">
    <property type="nucleotide sequence ID" value="NZ_JBHSBH010000008.1"/>
</dbReference>
<feature type="compositionally biased region" description="Low complexity" evidence="1">
    <location>
        <begin position="400"/>
        <end position="415"/>
    </location>
</feature>
<reference evidence="4" key="1">
    <citation type="journal article" date="2019" name="Int. J. Syst. Evol. Microbiol.">
        <title>The Global Catalogue of Microorganisms (GCM) 10K type strain sequencing project: providing services to taxonomists for standard genome sequencing and annotation.</title>
        <authorList>
            <consortium name="The Broad Institute Genomics Platform"/>
            <consortium name="The Broad Institute Genome Sequencing Center for Infectious Disease"/>
            <person name="Wu L."/>
            <person name="Ma J."/>
        </authorList>
    </citation>
    <scope>NUCLEOTIDE SEQUENCE [LARGE SCALE GENOMIC DNA]</scope>
    <source>
        <strain evidence="4">TBRC 1826</strain>
    </source>
</reference>
<gene>
    <name evidence="3" type="ORF">ACFOVU_13665</name>
</gene>